<keyword evidence="3" id="KW-0808">Transferase</keyword>
<comment type="similarity">
    <text evidence="1 2">Belongs to the arylamine N-acetyltransferase family.</text>
</comment>
<organism evidence="3 4">
    <name type="scientific">Devosia aurantiaca</name>
    <dbReference type="NCBI Taxonomy" id="2714858"/>
    <lineage>
        <taxon>Bacteria</taxon>
        <taxon>Pseudomonadati</taxon>
        <taxon>Pseudomonadota</taxon>
        <taxon>Alphaproteobacteria</taxon>
        <taxon>Hyphomicrobiales</taxon>
        <taxon>Devosiaceae</taxon>
        <taxon>Devosia</taxon>
    </lineage>
</organism>
<dbReference type="PANTHER" id="PTHR11786:SF0">
    <property type="entry name" value="ARYLAMINE N-ACETYLTRANSFERASE 4-RELATED"/>
    <property type="match status" value="1"/>
</dbReference>
<accession>A0A6M1SIE3</accession>
<dbReference type="PANTHER" id="PTHR11786">
    <property type="entry name" value="N-HYDROXYARYLAMINE O-ACETYLTRANSFERASE"/>
    <property type="match status" value="1"/>
</dbReference>
<dbReference type="Pfam" id="PF00797">
    <property type="entry name" value="Acetyltransf_2"/>
    <property type="match status" value="1"/>
</dbReference>
<evidence type="ECO:0000313" key="3">
    <source>
        <dbReference type="EMBL" id="NGP16880.1"/>
    </source>
</evidence>
<dbReference type="EMBL" id="JAALFG010000001">
    <property type="protein sequence ID" value="NGP16880.1"/>
    <property type="molecule type" value="Genomic_DNA"/>
</dbReference>
<dbReference type="Proteomes" id="UP000474802">
    <property type="component" value="Unassembled WGS sequence"/>
</dbReference>
<dbReference type="SUPFAM" id="SSF54001">
    <property type="entry name" value="Cysteine proteinases"/>
    <property type="match status" value="1"/>
</dbReference>
<dbReference type="InterPro" id="IPR001447">
    <property type="entry name" value="Arylamine_N-AcTrfase"/>
</dbReference>
<sequence length="281" mass="30920">MPVKVSLNAYFERIGFAGSIAPTVATLETLLALHAASIPFENLNPLTGSPVALDQPALERKLLAERRGGFCFEHNTLLMRVLEDLDFSVRPLLARGLWNNPDGRSGPAGHMVLLIDIINGQNYIADVGFGGLTLTAPLRLRADVEQATPHETFRLVGGAPEWTLEVKIADDWRDVFAFTLDAVEPEQLVEAAQLMSRDPGMTEELRVALSPPGRRLKLRDLRLTIQTSGGEAEKRELESMEALRSVLSEEFGLTLPNDERLDLALSRLFPLPPDTPDQAPL</sequence>
<reference evidence="3 4" key="1">
    <citation type="submission" date="2020-02" db="EMBL/GenBank/DDBJ databases">
        <authorList>
            <person name="Khan S.A."/>
            <person name="Jeon C.O."/>
            <person name="Chun B.H."/>
        </authorList>
    </citation>
    <scope>NUCLEOTIDE SEQUENCE [LARGE SCALE GENOMIC DNA]</scope>
    <source>
        <strain evidence="3 4">H239</strain>
    </source>
</reference>
<dbReference type="PRINTS" id="PR01543">
    <property type="entry name" value="ANATRNSFRASE"/>
</dbReference>
<dbReference type="Gene3D" id="2.40.128.150">
    <property type="entry name" value="Cysteine proteinases"/>
    <property type="match status" value="1"/>
</dbReference>
<dbReference type="AlphaFoldDB" id="A0A6M1SIE3"/>
<dbReference type="InterPro" id="IPR038765">
    <property type="entry name" value="Papain-like_cys_pep_sf"/>
</dbReference>
<evidence type="ECO:0000313" key="4">
    <source>
        <dbReference type="Proteomes" id="UP000474802"/>
    </source>
</evidence>
<name>A0A6M1SIE3_9HYPH</name>
<protein>
    <submittedName>
        <fullName evidence="3">Arylamine N-acetyltransferase</fullName>
    </submittedName>
</protein>
<gene>
    <name evidence="3" type="ORF">G5575_03530</name>
</gene>
<keyword evidence="4" id="KW-1185">Reference proteome</keyword>
<evidence type="ECO:0000256" key="2">
    <source>
        <dbReference type="RuleBase" id="RU003452"/>
    </source>
</evidence>
<reference evidence="3 4" key="2">
    <citation type="submission" date="2020-03" db="EMBL/GenBank/DDBJ databases">
        <title>Devosia chinhatensis sp. nov., isolated from a hexachlorocyclohexane (HCH) dump site in India.</title>
        <authorList>
            <person name="Kumar M."/>
            <person name="Lal R."/>
        </authorList>
    </citation>
    <scope>NUCLEOTIDE SEQUENCE [LARGE SCALE GENOMIC DNA]</scope>
    <source>
        <strain evidence="3 4">H239</strain>
    </source>
</reference>
<dbReference type="Gene3D" id="3.30.2140.10">
    <property type="entry name" value="Arylamine N-acetyltransferase"/>
    <property type="match status" value="1"/>
</dbReference>
<dbReference type="GO" id="GO:0016407">
    <property type="term" value="F:acetyltransferase activity"/>
    <property type="evidence" value="ECO:0007669"/>
    <property type="project" value="InterPro"/>
</dbReference>
<dbReference type="RefSeq" id="WP_164533110.1">
    <property type="nucleotide sequence ID" value="NZ_JAALFG010000001.1"/>
</dbReference>
<evidence type="ECO:0000256" key="1">
    <source>
        <dbReference type="ARBA" id="ARBA00006547"/>
    </source>
</evidence>
<comment type="caution">
    <text evidence="3">The sequence shown here is derived from an EMBL/GenBank/DDBJ whole genome shotgun (WGS) entry which is preliminary data.</text>
</comment>
<proteinExistence type="inferred from homology"/>